<name>A0ABU2ZHN5_9SPHN</name>
<organism evidence="2 3">
    <name type="scientific">Croceicoccus esteveae</name>
    <dbReference type="NCBI Taxonomy" id="3075597"/>
    <lineage>
        <taxon>Bacteria</taxon>
        <taxon>Pseudomonadati</taxon>
        <taxon>Pseudomonadota</taxon>
        <taxon>Alphaproteobacteria</taxon>
        <taxon>Sphingomonadales</taxon>
        <taxon>Erythrobacteraceae</taxon>
        <taxon>Croceicoccus</taxon>
    </lineage>
</organism>
<feature type="chain" id="PRO_5046590836" evidence="1">
    <location>
        <begin position="25"/>
        <end position="221"/>
    </location>
</feature>
<accession>A0ABU2ZHN5</accession>
<evidence type="ECO:0000313" key="2">
    <source>
        <dbReference type="EMBL" id="MDT0575809.1"/>
    </source>
</evidence>
<dbReference type="RefSeq" id="WP_311340369.1">
    <property type="nucleotide sequence ID" value="NZ_JAVRHS010000003.1"/>
</dbReference>
<evidence type="ECO:0000256" key="1">
    <source>
        <dbReference type="SAM" id="SignalP"/>
    </source>
</evidence>
<keyword evidence="1" id="KW-0732">Signal</keyword>
<sequence>MNVTNRLLAATAATAMAVAAPAAAQMQRMDPATAWSQYSEARKNMASAGNVMSGDVTNGFNMLGNIRDLILTPNGSQVEYVLYEVPFPWSTYGANDRGFVAWDNVAIEGSFGGDLNIRIDDDADAQSPDRLTLTAAQAERRLASNIIGSMLTFSDGQQREIEDILFDRNSGAITSYVVQFDNQSVFGSDTRRIPASAVTMQADGRMMLRTPSNTDYLIWIP</sequence>
<reference evidence="2 3" key="1">
    <citation type="submission" date="2023-09" db="EMBL/GenBank/DDBJ databases">
        <authorList>
            <person name="Rey-Velasco X."/>
        </authorList>
    </citation>
    <scope>NUCLEOTIDE SEQUENCE [LARGE SCALE GENOMIC DNA]</scope>
    <source>
        <strain evidence="2 3">F390</strain>
    </source>
</reference>
<evidence type="ECO:0000313" key="3">
    <source>
        <dbReference type="Proteomes" id="UP001259803"/>
    </source>
</evidence>
<feature type="signal peptide" evidence="1">
    <location>
        <begin position="1"/>
        <end position="24"/>
    </location>
</feature>
<gene>
    <name evidence="2" type="ORF">RM533_06380</name>
</gene>
<proteinExistence type="predicted"/>
<comment type="caution">
    <text evidence="2">The sequence shown here is derived from an EMBL/GenBank/DDBJ whole genome shotgun (WGS) entry which is preliminary data.</text>
</comment>
<dbReference type="Proteomes" id="UP001259803">
    <property type="component" value="Unassembled WGS sequence"/>
</dbReference>
<keyword evidence="3" id="KW-1185">Reference proteome</keyword>
<dbReference type="EMBL" id="JAVRHS010000003">
    <property type="protein sequence ID" value="MDT0575809.1"/>
    <property type="molecule type" value="Genomic_DNA"/>
</dbReference>
<protein>
    <submittedName>
        <fullName evidence="2">Uncharacterized protein</fullName>
    </submittedName>
</protein>